<name>A0ABX8W9N0_9HYPH</name>
<dbReference type="SUPFAM" id="SSF52540">
    <property type="entry name" value="P-loop containing nucleoside triphosphate hydrolases"/>
    <property type="match status" value="1"/>
</dbReference>
<gene>
    <name evidence="1" type="ORF">K1X15_13635</name>
</gene>
<dbReference type="PANTHER" id="PTHR10046">
    <property type="entry name" value="ATP DEPENDENT LON PROTEASE FAMILY MEMBER"/>
    <property type="match status" value="1"/>
</dbReference>
<evidence type="ECO:0000313" key="1">
    <source>
        <dbReference type="EMBL" id="QYO75670.1"/>
    </source>
</evidence>
<evidence type="ECO:0000313" key="2">
    <source>
        <dbReference type="Proteomes" id="UP000825799"/>
    </source>
</evidence>
<protein>
    <submittedName>
        <fullName evidence="1">Uncharacterized protein</fullName>
    </submittedName>
</protein>
<accession>A0ABX8W9N0</accession>
<reference evidence="1 2" key="1">
    <citation type="submission" date="2021-08" db="EMBL/GenBank/DDBJ databases">
        <title>Devosia salina sp. nov., isolated from the South China Sea sediment.</title>
        <authorList>
            <person name="Zhou Z."/>
        </authorList>
    </citation>
    <scope>NUCLEOTIDE SEQUENCE [LARGE SCALE GENOMIC DNA]</scope>
    <source>
        <strain evidence="1 2">SCS-3</strain>
    </source>
</reference>
<dbReference type="Gene3D" id="3.40.50.300">
    <property type="entry name" value="P-loop containing nucleotide triphosphate hydrolases"/>
    <property type="match status" value="1"/>
</dbReference>
<dbReference type="InterPro" id="IPR027417">
    <property type="entry name" value="P-loop_NTPase"/>
</dbReference>
<dbReference type="Proteomes" id="UP000825799">
    <property type="component" value="Chromosome"/>
</dbReference>
<dbReference type="EMBL" id="CP080590">
    <property type="protein sequence ID" value="QYO75670.1"/>
    <property type="molecule type" value="Genomic_DNA"/>
</dbReference>
<organism evidence="1 2">
    <name type="scientific">Devosia salina</name>
    <dbReference type="NCBI Taxonomy" id="2860336"/>
    <lineage>
        <taxon>Bacteria</taxon>
        <taxon>Pseudomonadati</taxon>
        <taxon>Pseudomonadota</taxon>
        <taxon>Alphaproteobacteria</taxon>
        <taxon>Hyphomicrobiales</taxon>
        <taxon>Devosiaceae</taxon>
        <taxon>Devosia</taxon>
    </lineage>
</organism>
<proteinExistence type="predicted"/>
<sequence length="159" mass="18082">MPLQLIKRTGLASVAIIWDEIEKSGESRHNGNVLDAMLPMLEIDQARRYRDLALEVEVDLSAVTHFATANDLDRVPAPLRDRFRILTMPEPTWQHLGALTRQIVDRIARERGVDSRFFGDLAEDEIDLVKQVWPGGSIRQLTRIVTTIIDGRDQILARC</sequence>
<dbReference type="RefSeq" id="WP_220304165.1">
    <property type="nucleotide sequence ID" value="NZ_CP080590.1"/>
</dbReference>
<keyword evidence="2" id="KW-1185">Reference proteome</keyword>
<dbReference type="InterPro" id="IPR027065">
    <property type="entry name" value="Lon_Prtase"/>
</dbReference>